<dbReference type="AlphaFoldDB" id="A0A167G8C2"/>
<evidence type="ECO:0000313" key="1">
    <source>
        <dbReference type="EMBL" id="KZO90287.1"/>
    </source>
</evidence>
<accession>A0A167G8C2</accession>
<name>A0A167G8C2_CALVF</name>
<keyword evidence="2" id="KW-1185">Reference proteome</keyword>
<dbReference type="Proteomes" id="UP000076738">
    <property type="component" value="Unassembled WGS sequence"/>
</dbReference>
<sequence>MPSKADWSHRTGPAAVYLGTTSLKFWNKPSRDSTCERLCSFGSAPGEHQQRHDTSTRIASWTFSMG</sequence>
<gene>
    <name evidence="1" type="ORF">CALVIDRAFT_542842</name>
</gene>
<evidence type="ECO:0000313" key="2">
    <source>
        <dbReference type="Proteomes" id="UP000076738"/>
    </source>
</evidence>
<organism evidence="1 2">
    <name type="scientific">Calocera viscosa (strain TUFC12733)</name>
    <dbReference type="NCBI Taxonomy" id="1330018"/>
    <lineage>
        <taxon>Eukaryota</taxon>
        <taxon>Fungi</taxon>
        <taxon>Dikarya</taxon>
        <taxon>Basidiomycota</taxon>
        <taxon>Agaricomycotina</taxon>
        <taxon>Dacrymycetes</taxon>
        <taxon>Dacrymycetales</taxon>
        <taxon>Dacrymycetaceae</taxon>
        <taxon>Calocera</taxon>
    </lineage>
</organism>
<protein>
    <submittedName>
        <fullName evidence="1">Uncharacterized protein</fullName>
    </submittedName>
</protein>
<reference evidence="1 2" key="1">
    <citation type="journal article" date="2016" name="Mol. Biol. Evol.">
        <title>Comparative Genomics of Early-Diverging Mushroom-Forming Fungi Provides Insights into the Origins of Lignocellulose Decay Capabilities.</title>
        <authorList>
            <person name="Nagy L.G."/>
            <person name="Riley R."/>
            <person name="Tritt A."/>
            <person name="Adam C."/>
            <person name="Daum C."/>
            <person name="Floudas D."/>
            <person name="Sun H."/>
            <person name="Yadav J.S."/>
            <person name="Pangilinan J."/>
            <person name="Larsson K.H."/>
            <person name="Matsuura K."/>
            <person name="Barry K."/>
            <person name="Labutti K."/>
            <person name="Kuo R."/>
            <person name="Ohm R.A."/>
            <person name="Bhattacharya S.S."/>
            <person name="Shirouzu T."/>
            <person name="Yoshinaga Y."/>
            <person name="Martin F.M."/>
            <person name="Grigoriev I.V."/>
            <person name="Hibbett D.S."/>
        </authorList>
    </citation>
    <scope>NUCLEOTIDE SEQUENCE [LARGE SCALE GENOMIC DNA]</scope>
    <source>
        <strain evidence="1 2">TUFC12733</strain>
    </source>
</reference>
<proteinExistence type="predicted"/>
<dbReference type="EMBL" id="KV417346">
    <property type="protein sequence ID" value="KZO90287.1"/>
    <property type="molecule type" value="Genomic_DNA"/>
</dbReference>